<feature type="domain" description="Rubicon Homology" evidence="2">
    <location>
        <begin position="9"/>
        <end position="130"/>
    </location>
</feature>
<dbReference type="Proteomes" id="UP000711488">
    <property type="component" value="Unassembled WGS sequence"/>
</dbReference>
<dbReference type="EMBL" id="JQDR03005104">
    <property type="protein sequence ID" value="KAA0201729.1"/>
    <property type="molecule type" value="Genomic_DNA"/>
</dbReference>
<accession>A0A6A0H8B2</accession>
<reference evidence="3" key="2">
    <citation type="journal article" date="2018" name="Environ. Sci. Technol.">
        <title>The Toxicogenome of Hyalella azteca: A Model for Sediment Ecotoxicology and Evolutionary Toxicology.</title>
        <authorList>
            <person name="Poynton H.C."/>
            <person name="Hasenbein S."/>
            <person name="Benoit J.B."/>
            <person name="Sepulveda M.S."/>
            <person name="Poelchau M.F."/>
            <person name="Hughes D.S.T."/>
            <person name="Murali S.C."/>
            <person name="Chen S."/>
            <person name="Glastad K.M."/>
            <person name="Goodisman M.A.D."/>
            <person name="Werren J.H."/>
            <person name="Vineis J.H."/>
            <person name="Bowen J.L."/>
            <person name="Friedrich M."/>
            <person name="Jones J."/>
            <person name="Robertson H.M."/>
            <person name="Feyereisen R."/>
            <person name="Mechler-Hickson A."/>
            <person name="Mathers N."/>
            <person name="Lee C.E."/>
            <person name="Colbourne J.K."/>
            <person name="Biales A."/>
            <person name="Johnston J.S."/>
            <person name="Wellborn G.A."/>
            <person name="Rosendale A.J."/>
            <person name="Cridge A.G."/>
            <person name="Munoz-Torres M.C."/>
            <person name="Bain P.A."/>
            <person name="Manny A.R."/>
            <person name="Major K.M."/>
            <person name="Lambert F.N."/>
            <person name="Vulpe C.D."/>
            <person name="Tuck P."/>
            <person name="Blalock B.J."/>
            <person name="Lin Y.Y."/>
            <person name="Smith M.E."/>
            <person name="Ochoa-Acuna H."/>
            <person name="Chen M.M."/>
            <person name="Childers C.P."/>
            <person name="Qu J."/>
            <person name="Dugan S."/>
            <person name="Lee S.L."/>
            <person name="Chao H."/>
            <person name="Dinh H."/>
            <person name="Han Y."/>
            <person name="Doddapaneni H."/>
            <person name="Worley K.C."/>
            <person name="Muzny D.M."/>
            <person name="Gibbs R.A."/>
            <person name="Richards S."/>
        </authorList>
    </citation>
    <scope>NUCLEOTIDE SEQUENCE</scope>
    <source>
        <strain evidence="3">HAZT.00-mixed</strain>
        <tissue evidence="3">Whole organism</tissue>
    </source>
</reference>
<proteinExistence type="predicted"/>
<protein>
    <recommendedName>
        <fullName evidence="2">Rubicon Homology domain-containing protein</fullName>
    </recommendedName>
</protein>
<gene>
    <name evidence="3" type="ORF">HAZT_HAZT003556</name>
</gene>
<name>A0A6A0H8B2_HYAAZ</name>
<dbReference type="AlphaFoldDB" id="A0A6A0H8B2"/>
<evidence type="ECO:0000259" key="2">
    <source>
        <dbReference type="SMART" id="SM01175"/>
    </source>
</evidence>
<dbReference type="PANTHER" id="PTHR45971:SF1">
    <property type="entry name" value="RUBICON, ISOFORM A"/>
    <property type="match status" value="1"/>
</dbReference>
<reference evidence="3" key="1">
    <citation type="submission" date="2014-08" db="EMBL/GenBank/DDBJ databases">
        <authorList>
            <person name="Murali S."/>
            <person name="Richards S."/>
            <person name="Bandaranaike D."/>
            <person name="Bellair M."/>
            <person name="Blankenburg K."/>
            <person name="Chao H."/>
            <person name="Dinh H."/>
            <person name="Doddapaneni H."/>
            <person name="Dugan-Rocha S."/>
            <person name="Elkadiri S."/>
            <person name="Gnanaolivu R."/>
            <person name="Hughes D."/>
            <person name="Lee S."/>
            <person name="Li M."/>
            <person name="Ming W."/>
            <person name="Munidasa M."/>
            <person name="Muniz J."/>
            <person name="Nguyen L."/>
            <person name="Osuji N."/>
            <person name="Pu L.-L."/>
            <person name="Puazo M."/>
            <person name="Skinner E."/>
            <person name="Qu C."/>
            <person name="Quiroz J."/>
            <person name="Raj R."/>
            <person name="Weissenberger G."/>
            <person name="Xin Y."/>
            <person name="Zou X."/>
            <person name="Han Y."/>
            <person name="Worley K."/>
            <person name="Muzny D."/>
            <person name="Gibbs R."/>
        </authorList>
    </citation>
    <scope>NUCLEOTIDE SEQUENCE</scope>
    <source>
        <strain evidence="3">HAZT.00-mixed</strain>
        <tissue evidence="3">Whole organism</tissue>
    </source>
</reference>
<dbReference type="PANTHER" id="PTHR45971">
    <property type="entry name" value="PHOX (PX) DOMAIN-CONTAINING PROTEIN"/>
    <property type="match status" value="1"/>
</dbReference>
<comment type="caution">
    <text evidence="3">The sequence shown here is derived from an EMBL/GenBank/DDBJ whole genome shotgun (WGS) entry which is preliminary data.</text>
</comment>
<evidence type="ECO:0000256" key="1">
    <source>
        <dbReference type="SAM" id="MobiDB-lite"/>
    </source>
</evidence>
<feature type="region of interest" description="Disordered" evidence="1">
    <location>
        <begin position="130"/>
        <end position="215"/>
    </location>
</feature>
<feature type="compositionally biased region" description="Basic and acidic residues" evidence="1">
    <location>
        <begin position="131"/>
        <end position="167"/>
    </location>
</feature>
<dbReference type="InterPro" id="IPR052428">
    <property type="entry name" value="Autophagy_HostDef_Reg"/>
</dbReference>
<dbReference type="Pfam" id="PF13901">
    <property type="entry name" value="RH_dom"/>
    <property type="match status" value="1"/>
</dbReference>
<dbReference type="GO" id="GO:1901981">
    <property type="term" value="F:phosphatidylinositol phosphate binding"/>
    <property type="evidence" value="ECO:0007669"/>
    <property type="project" value="TreeGrafter"/>
</dbReference>
<dbReference type="InterPro" id="IPR025258">
    <property type="entry name" value="RH_dom"/>
</dbReference>
<sequence length="279" mass="30504">MCLAHSEARLASSFCPDHWRSDGEVVSLQELLNIKTHAGAVVGTSKSPLTPGGSVLLALQYITAKCLDHVSNCQACQGRGFICEVCQDETPIFPFELSTVRVCRDCSACSHYRCPLRRCTRCDLRRHKRTRSYEAKEPHKARSYEAKEPHKARSHEAKEPQKARNCDTRAPQEPPTDVGASKEGQSVAGKTFSHHPDEGSCTEVDGNAPDPTTNRDTRVEEAATVAAAALTDTDVTAGRAVHCNNTATATSHRFLLFVGSYEVLHDKTMPLLCEVQSAV</sequence>
<organism evidence="3">
    <name type="scientific">Hyalella azteca</name>
    <name type="common">Amphipod</name>
    <dbReference type="NCBI Taxonomy" id="294128"/>
    <lineage>
        <taxon>Eukaryota</taxon>
        <taxon>Metazoa</taxon>
        <taxon>Ecdysozoa</taxon>
        <taxon>Arthropoda</taxon>
        <taxon>Crustacea</taxon>
        <taxon>Multicrustacea</taxon>
        <taxon>Malacostraca</taxon>
        <taxon>Eumalacostraca</taxon>
        <taxon>Peracarida</taxon>
        <taxon>Amphipoda</taxon>
        <taxon>Senticaudata</taxon>
        <taxon>Talitrida</taxon>
        <taxon>Talitroidea</taxon>
        <taxon>Hyalellidae</taxon>
        <taxon>Hyalella</taxon>
    </lineage>
</organism>
<reference evidence="3" key="3">
    <citation type="submission" date="2019-06" db="EMBL/GenBank/DDBJ databases">
        <authorList>
            <person name="Poynton C."/>
            <person name="Hasenbein S."/>
            <person name="Benoit J.B."/>
            <person name="Sepulveda M.S."/>
            <person name="Poelchau M.F."/>
            <person name="Murali S.C."/>
            <person name="Chen S."/>
            <person name="Glastad K.M."/>
            <person name="Werren J.H."/>
            <person name="Vineis J.H."/>
            <person name="Bowen J.L."/>
            <person name="Friedrich M."/>
            <person name="Jones J."/>
            <person name="Robertson H.M."/>
            <person name="Feyereisen R."/>
            <person name="Mechler-Hickson A."/>
            <person name="Mathers N."/>
            <person name="Lee C.E."/>
            <person name="Colbourne J.K."/>
            <person name="Biales A."/>
            <person name="Johnston J.S."/>
            <person name="Wellborn G.A."/>
            <person name="Rosendale A.J."/>
            <person name="Cridge A.G."/>
            <person name="Munoz-Torres M.C."/>
            <person name="Bain P.A."/>
            <person name="Manny A.R."/>
            <person name="Major K.M."/>
            <person name="Lambert F.N."/>
            <person name="Vulpe C.D."/>
            <person name="Tuck P."/>
            <person name="Blalock B.J."/>
            <person name="Lin Y.-Y."/>
            <person name="Smith M.E."/>
            <person name="Ochoa-Acuna H."/>
            <person name="Chen M.-J.M."/>
            <person name="Childers C.P."/>
            <person name="Qu J."/>
            <person name="Dugan S."/>
            <person name="Lee S.L."/>
            <person name="Chao H."/>
            <person name="Dinh H."/>
            <person name="Han Y."/>
            <person name="Doddapaneni H."/>
            <person name="Worley K.C."/>
            <person name="Muzny D.M."/>
            <person name="Gibbs R.A."/>
            <person name="Richards S."/>
        </authorList>
    </citation>
    <scope>NUCLEOTIDE SEQUENCE</scope>
    <source>
        <strain evidence="3">HAZT.00-mixed</strain>
        <tissue evidence="3">Whole organism</tissue>
    </source>
</reference>
<evidence type="ECO:0000313" key="3">
    <source>
        <dbReference type="EMBL" id="KAA0201729.1"/>
    </source>
</evidence>
<dbReference type="SMART" id="SM01175">
    <property type="entry name" value="DUF4206"/>
    <property type="match status" value="1"/>
</dbReference>